<dbReference type="InterPro" id="IPR029058">
    <property type="entry name" value="AB_hydrolase_fold"/>
</dbReference>
<dbReference type="AlphaFoldDB" id="A0A9P3PQA0"/>
<dbReference type="Pfam" id="PF12697">
    <property type="entry name" value="Abhydrolase_6"/>
    <property type="match status" value="1"/>
</dbReference>
<sequence>MARGSPRRPGSPLLKTCSRWTTARPPRFRRSAAKILVKDPALMDIYDYADAFASLFRSGLLGTLDPALHKVFLVGHSGGAVGVTLATSYFNPPSMIPFAGVILVDPAMSSKSMAGQETEVYKLVAAMTPLRRDLWASREAAARWMRARPPFATWDERVFEIYVKYGLQPLPTPYYPDKQGVTLTTHRSGENVGFTGIKFTYHALYRLNQICEYVPVHLIFGAENDLFSREQQESIVDPKNGRTFASVTWLKGVGHLVVEEAPLKLARSIFAILRKTPQPDAETGSQL</sequence>
<reference evidence="2" key="1">
    <citation type="submission" date="2022-07" db="EMBL/GenBank/DDBJ databases">
        <title>The genome of Lyophyllum shimeji provides insight into the initial evolution of ectomycorrhizal fungal genome.</title>
        <authorList>
            <person name="Kobayashi Y."/>
            <person name="Shibata T."/>
            <person name="Hirakawa H."/>
            <person name="Shigenobu S."/>
            <person name="Nishiyama T."/>
            <person name="Yamada A."/>
            <person name="Hasebe M."/>
            <person name="Kawaguchi M."/>
        </authorList>
    </citation>
    <scope>NUCLEOTIDE SEQUENCE</scope>
    <source>
        <strain evidence="2">AT787</strain>
    </source>
</reference>
<feature type="domain" description="AB hydrolase-1" evidence="1">
    <location>
        <begin position="45"/>
        <end position="266"/>
    </location>
</feature>
<dbReference type="Gene3D" id="3.40.50.1820">
    <property type="entry name" value="alpha/beta hydrolase"/>
    <property type="match status" value="1"/>
</dbReference>
<comment type="caution">
    <text evidence="2">The sequence shown here is derived from an EMBL/GenBank/DDBJ whole genome shotgun (WGS) entry which is preliminary data.</text>
</comment>
<accession>A0A9P3PQA0</accession>
<dbReference type="EMBL" id="BRPK01000008">
    <property type="protein sequence ID" value="GLB40672.1"/>
    <property type="molecule type" value="Genomic_DNA"/>
</dbReference>
<keyword evidence="2" id="KW-0378">Hydrolase</keyword>
<dbReference type="SUPFAM" id="SSF53474">
    <property type="entry name" value="alpha/beta-Hydrolases"/>
    <property type="match status" value="1"/>
</dbReference>
<evidence type="ECO:0000259" key="1">
    <source>
        <dbReference type="Pfam" id="PF12697"/>
    </source>
</evidence>
<name>A0A9P3PQA0_LYOSH</name>
<keyword evidence="3" id="KW-1185">Reference proteome</keyword>
<gene>
    <name evidence="2" type="ORF">LshimejAT787_0805430</name>
</gene>
<organism evidence="2 3">
    <name type="scientific">Lyophyllum shimeji</name>
    <name type="common">Hon-shimeji</name>
    <name type="synonym">Tricholoma shimeji</name>
    <dbReference type="NCBI Taxonomy" id="47721"/>
    <lineage>
        <taxon>Eukaryota</taxon>
        <taxon>Fungi</taxon>
        <taxon>Dikarya</taxon>
        <taxon>Basidiomycota</taxon>
        <taxon>Agaricomycotina</taxon>
        <taxon>Agaricomycetes</taxon>
        <taxon>Agaricomycetidae</taxon>
        <taxon>Agaricales</taxon>
        <taxon>Tricholomatineae</taxon>
        <taxon>Lyophyllaceae</taxon>
        <taxon>Lyophyllum</taxon>
    </lineage>
</organism>
<dbReference type="GO" id="GO:0016787">
    <property type="term" value="F:hydrolase activity"/>
    <property type="evidence" value="ECO:0007669"/>
    <property type="project" value="UniProtKB-KW"/>
</dbReference>
<dbReference type="OrthoDB" id="94039at2759"/>
<evidence type="ECO:0000313" key="2">
    <source>
        <dbReference type="EMBL" id="GLB40672.1"/>
    </source>
</evidence>
<dbReference type="InterPro" id="IPR000073">
    <property type="entry name" value="AB_hydrolase_1"/>
</dbReference>
<evidence type="ECO:0000313" key="3">
    <source>
        <dbReference type="Proteomes" id="UP001063166"/>
    </source>
</evidence>
<proteinExistence type="predicted"/>
<dbReference type="Proteomes" id="UP001063166">
    <property type="component" value="Unassembled WGS sequence"/>
</dbReference>
<protein>
    <submittedName>
        <fullName evidence="2">Alpha/beta hydrolase family protein</fullName>
    </submittedName>
</protein>